<accession>A0A395LWA0</accession>
<protein>
    <submittedName>
        <fullName evidence="12">Site-2 protease family protein</fullName>
    </submittedName>
</protein>
<feature type="transmembrane region" description="Helical" evidence="10">
    <location>
        <begin position="345"/>
        <end position="363"/>
    </location>
</feature>
<feature type="transmembrane region" description="Helical" evidence="10">
    <location>
        <begin position="111"/>
        <end position="131"/>
    </location>
</feature>
<evidence type="ECO:0000313" key="12">
    <source>
        <dbReference type="EMBL" id="RFM22953.1"/>
    </source>
</evidence>
<comment type="subcellular location">
    <subcellularLocation>
        <location evidence="2">Membrane</location>
        <topology evidence="2">Multi-pass membrane protein</topology>
    </subcellularLocation>
</comment>
<dbReference type="Pfam" id="PF02163">
    <property type="entry name" value="Peptidase_M50"/>
    <property type="match status" value="1"/>
</dbReference>
<comment type="cofactor">
    <cofactor evidence="1">
        <name>Zn(2+)</name>
        <dbReference type="ChEBI" id="CHEBI:29105"/>
    </cofactor>
</comment>
<evidence type="ECO:0000259" key="11">
    <source>
        <dbReference type="Pfam" id="PF02163"/>
    </source>
</evidence>
<evidence type="ECO:0000256" key="9">
    <source>
        <dbReference type="ARBA" id="ARBA00023136"/>
    </source>
</evidence>
<dbReference type="GO" id="GO:0006508">
    <property type="term" value="P:proteolysis"/>
    <property type="evidence" value="ECO:0007669"/>
    <property type="project" value="UniProtKB-KW"/>
</dbReference>
<dbReference type="AlphaFoldDB" id="A0A395LWA0"/>
<evidence type="ECO:0000256" key="6">
    <source>
        <dbReference type="ARBA" id="ARBA00022801"/>
    </source>
</evidence>
<keyword evidence="5 10" id="KW-0812">Transmembrane</keyword>
<reference evidence="12 13" key="1">
    <citation type="journal article" date="2011" name="ISME J.">
        <title>Community ecology of hot spring cyanobacterial mats: predominant populations and their functional potential.</title>
        <authorList>
            <person name="Klatt C.G."/>
            <person name="Wood J.M."/>
            <person name="Rusch D.B."/>
            <person name="Bateson M.M."/>
            <person name="Hamamura N."/>
            <person name="Heidelberg J.F."/>
            <person name="Grossman A.R."/>
            <person name="Bhaya D."/>
            <person name="Cohan F.M."/>
            <person name="Kuhl M."/>
            <person name="Bryant D.A."/>
            <person name="Ward D.M."/>
        </authorList>
    </citation>
    <scope>NUCLEOTIDE SEQUENCE [LARGE SCALE GENOMIC DNA]</scope>
    <source>
        <strain evidence="12">OS</strain>
    </source>
</reference>
<sequence length="366" mass="42099">MSEDFTNSRILLDEESRLLRTHRKSLPFWQRVGKQKYWLHLSLFLITFMTTTLAGAQWVGKNIDLTNFEIVKKNFAFGLPFSITFLLFLTCHEFGHFFAAMYHSVRASLPYYIPMPPIPILLNIGTFGALIRTRERIPDSTSLFDIGVYGPICGFVIAFGALLYGFATLPPIEYIYQIHPEYQTLGYIPEVRGALFTGKNLLYWLLEQAFHSPRIPPMTEMYHYPFLFAGWLGCFVTALNLLPIGQLDGGHIIYAMFGRKKHRLIARIFLGIIVALGLPTFTEWVVGIACIFANLHFEGFGFPKWVYEVSWGSWIIWAVILARFVKIDHPPVYDEHPLDTKRMILGWISIIIFILCFTPVPFAQLL</sequence>
<evidence type="ECO:0000256" key="1">
    <source>
        <dbReference type="ARBA" id="ARBA00001947"/>
    </source>
</evidence>
<keyword evidence="4 12" id="KW-0645">Protease</keyword>
<evidence type="ECO:0000256" key="3">
    <source>
        <dbReference type="ARBA" id="ARBA00007931"/>
    </source>
</evidence>
<keyword evidence="8 10" id="KW-1133">Transmembrane helix</keyword>
<dbReference type="GO" id="GO:0016020">
    <property type="term" value="C:membrane"/>
    <property type="evidence" value="ECO:0007669"/>
    <property type="project" value="UniProtKB-SubCell"/>
</dbReference>
<organism evidence="12 13">
    <name type="scientific">Candidatus Thermochlorobacter aerophilus</name>
    <dbReference type="NCBI Taxonomy" id="1868324"/>
    <lineage>
        <taxon>Bacteria</taxon>
        <taxon>Pseudomonadati</taxon>
        <taxon>Chlorobiota</taxon>
        <taxon>Chlorobiia</taxon>
        <taxon>Chlorobiales</taxon>
        <taxon>Candidatus Thermochlorobacteriaceae</taxon>
        <taxon>Candidatus Thermochlorobacter</taxon>
    </lineage>
</organism>
<feature type="transmembrane region" description="Helical" evidence="10">
    <location>
        <begin position="143"/>
        <end position="167"/>
    </location>
</feature>
<evidence type="ECO:0000256" key="2">
    <source>
        <dbReference type="ARBA" id="ARBA00004141"/>
    </source>
</evidence>
<evidence type="ECO:0000256" key="4">
    <source>
        <dbReference type="ARBA" id="ARBA00022670"/>
    </source>
</evidence>
<comment type="caution">
    <text evidence="12">The sequence shown here is derived from an EMBL/GenBank/DDBJ whole genome shotgun (WGS) entry which is preliminary data.</text>
</comment>
<dbReference type="PANTHER" id="PTHR31412">
    <property type="entry name" value="ZINC METALLOPROTEASE EGY1"/>
    <property type="match status" value="1"/>
</dbReference>
<evidence type="ECO:0000256" key="5">
    <source>
        <dbReference type="ARBA" id="ARBA00022692"/>
    </source>
</evidence>
<comment type="similarity">
    <text evidence="3">Belongs to the peptidase M50B family.</text>
</comment>
<dbReference type="EMBL" id="PHFL01000071">
    <property type="protein sequence ID" value="RFM22953.1"/>
    <property type="molecule type" value="Genomic_DNA"/>
</dbReference>
<keyword evidence="7" id="KW-0809">Transit peptide</keyword>
<name>A0A395LWA0_9BACT</name>
<feature type="domain" description="Peptidase M50" evidence="11">
    <location>
        <begin position="81"/>
        <end position="269"/>
    </location>
</feature>
<keyword evidence="6" id="KW-0378">Hydrolase</keyword>
<feature type="transmembrane region" description="Helical" evidence="10">
    <location>
        <begin position="264"/>
        <end position="297"/>
    </location>
</feature>
<dbReference type="InterPro" id="IPR044838">
    <property type="entry name" value="EGY1-like"/>
</dbReference>
<evidence type="ECO:0000256" key="7">
    <source>
        <dbReference type="ARBA" id="ARBA00022946"/>
    </source>
</evidence>
<keyword evidence="9 10" id="KW-0472">Membrane</keyword>
<feature type="transmembrane region" description="Helical" evidence="10">
    <location>
        <begin position="309"/>
        <end position="325"/>
    </location>
</feature>
<evidence type="ECO:0000256" key="8">
    <source>
        <dbReference type="ARBA" id="ARBA00022989"/>
    </source>
</evidence>
<dbReference type="PANTHER" id="PTHR31412:SF0">
    <property type="entry name" value="ZINC METALLOPROTEASE EGY1, CHLOROPLASTIC-RELATED"/>
    <property type="match status" value="1"/>
</dbReference>
<evidence type="ECO:0000313" key="13">
    <source>
        <dbReference type="Proteomes" id="UP000266389"/>
    </source>
</evidence>
<evidence type="ECO:0000256" key="10">
    <source>
        <dbReference type="SAM" id="Phobius"/>
    </source>
</evidence>
<dbReference type="Proteomes" id="UP000266389">
    <property type="component" value="Unassembled WGS sequence"/>
</dbReference>
<dbReference type="InterPro" id="IPR008915">
    <property type="entry name" value="Peptidase_M50"/>
</dbReference>
<proteinExistence type="inferred from homology"/>
<dbReference type="GO" id="GO:0008233">
    <property type="term" value="F:peptidase activity"/>
    <property type="evidence" value="ECO:0007669"/>
    <property type="project" value="UniProtKB-KW"/>
</dbReference>
<feature type="transmembrane region" description="Helical" evidence="10">
    <location>
        <begin position="37"/>
        <end position="56"/>
    </location>
</feature>
<gene>
    <name evidence="12" type="ORF">D0433_12970</name>
</gene>
<feature type="transmembrane region" description="Helical" evidence="10">
    <location>
        <begin position="77"/>
        <end position="99"/>
    </location>
</feature>
<dbReference type="CDD" id="cd06160">
    <property type="entry name" value="S2P-M50_like_2"/>
    <property type="match status" value="1"/>
</dbReference>